<dbReference type="EMBL" id="QSHZ01000080">
    <property type="protein sequence ID" value="RHC45182.1"/>
    <property type="molecule type" value="Genomic_DNA"/>
</dbReference>
<organism evidence="2 3">
    <name type="scientific">Enterocloster bolteae</name>
    <dbReference type="NCBI Taxonomy" id="208479"/>
    <lineage>
        <taxon>Bacteria</taxon>
        <taxon>Bacillati</taxon>
        <taxon>Bacillota</taxon>
        <taxon>Clostridia</taxon>
        <taxon>Lachnospirales</taxon>
        <taxon>Lachnospiraceae</taxon>
        <taxon>Enterocloster</taxon>
    </lineage>
</organism>
<dbReference type="AlphaFoldDB" id="A0A414ADU8"/>
<dbReference type="GO" id="GO:0005737">
    <property type="term" value="C:cytoplasm"/>
    <property type="evidence" value="ECO:0007669"/>
    <property type="project" value="InterPro"/>
</dbReference>
<dbReference type="Pfam" id="PF08845">
    <property type="entry name" value="SymE_toxin"/>
    <property type="match status" value="1"/>
</dbReference>
<protein>
    <submittedName>
        <fullName evidence="2">Type I addiction module toxin, SymE family</fullName>
    </submittedName>
</protein>
<reference evidence="2 3" key="1">
    <citation type="submission" date="2018-08" db="EMBL/GenBank/DDBJ databases">
        <title>A genome reference for cultivated species of the human gut microbiota.</title>
        <authorList>
            <person name="Zou Y."/>
            <person name="Xue W."/>
            <person name="Luo G."/>
        </authorList>
    </citation>
    <scope>NUCLEOTIDE SEQUENCE [LARGE SCALE GENOMIC DNA]</scope>
    <source>
        <strain evidence="2 3">AM35-14</strain>
    </source>
</reference>
<evidence type="ECO:0000259" key="1">
    <source>
        <dbReference type="Pfam" id="PF08845"/>
    </source>
</evidence>
<proteinExistence type="predicted"/>
<dbReference type="GO" id="GO:0003723">
    <property type="term" value="F:RNA binding"/>
    <property type="evidence" value="ECO:0007669"/>
    <property type="project" value="InterPro"/>
</dbReference>
<sequence>MEQDLSQYIANEFYKLQSDVDQRSFIENFRFLMMSNDFDFENYYSNNILRKSDFYSIADMLYQINNLWMLSDFIHQNRQFLFNEVRELTGEHGKVDFSTPCRLGQDTMLSRIFRIMKNYSLNESTVSEKAADYNINTHKLKIYATTLHNSQPVPQIIIQGKWVEKWGFSIGDNIRIECYQNKLVIIKEEFSE</sequence>
<dbReference type="Proteomes" id="UP000283975">
    <property type="component" value="Unassembled WGS sequence"/>
</dbReference>
<dbReference type="InterPro" id="IPR014944">
    <property type="entry name" value="Toxin_SymE-like"/>
</dbReference>
<name>A0A414ADU8_9FIRM</name>
<gene>
    <name evidence="2" type="ORF">DW839_32600</name>
</gene>
<dbReference type="GO" id="GO:0016788">
    <property type="term" value="F:hydrolase activity, acting on ester bonds"/>
    <property type="evidence" value="ECO:0007669"/>
    <property type="project" value="InterPro"/>
</dbReference>
<accession>A0A414ADU8</accession>
<evidence type="ECO:0000313" key="2">
    <source>
        <dbReference type="EMBL" id="RHC45182.1"/>
    </source>
</evidence>
<feature type="domain" description="Toxin SymE-like" evidence="1">
    <location>
        <begin position="143"/>
        <end position="186"/>
    </location>
</feature>
<evidence type="ECO:0000313" key="3">
    <source>
        <dbReference type="Proteomes" id="UP000283975"/>
    </source>
</evidence>
<dbReference type="GO" id="GO:0016070">
    <property type="term" value="P:RNA metabolic process"/>
    <property type="evidence" value="ECO:0007669"/>
    <property type="project" value="InterPro"/>
</dbReference>
<comment type="caution">
    <text evidence="2">The sequence shown here is derived from an EMBL/GenBank/DDBJ whole genome shotgun (WGS) entry which is preliminary data.</text>
</comment>